<organism evidence="2 3">
    <name type="scientific">Cordylochernes scorpioides</name>
    <dbReference type="NCBI Taxonomy" id="51811"/>
    <lineage>
        <taxon>Eukaryota</taxon>
        <taxon>Metazoa</taxon>
        <taxon>Ecdysozoa</taxon>
        <taxon>Arthropoda</taxon>
        <taxon>Chelicerata</taxon>
        <taxon>Arachnida</taxon>
        <taxon>Pseudoscorpiones</taxon>
        <taxon>Cheliferoidea</taxon>
        <taxon>Chernetidae</taxon>
        <taxon>Cordylochernes</taxon>
    </lineage>
</organism>
<protein>
    <submittedName>
        <fullName evidence="2">Uncharacterized protein</fullName>
    </submittedName>
</protein>
<gene>
    <name evidence="2" type="ORF">LAZ67_4002986</name>
</gene>
<evidence type="ECO:0000256" key="1">
    <source>
        <dbReference type="SAM" id="MobiDB-lite"/>
    </source>
</evidence>
<accession>A0ABY6KD98</accession>
<sequence>MEVDLSTIKDSTKNRLNSDASDMHANSFVKNGRYVNPAAGKNKNWAEQVEAAEKDNNTEPFQSVHRASKDHEGVRNPRQKHQATADAEQSYISSSIVRPMLLCRMVRGLPFRALYEGLGGVAVEGIRLPADEDDRPGEGSRQKFTGILLLQFKPLKNDLHEERPKTATTPETIEKVHNIVLDDREVKEETVRNILHEELSMRKIFARWVLHLWNVYQKEMRKQHSQKCLDRFKRNTTDFVLRFGTIDET</sequence>
<dbReference type="InterPro" id="IPR052709">
    <property type="entry name" value="Transposase-MT_Hybrid"/>
</dbReference>
<evidence type="ECO:0000313" key="3">
    <source>
        <dbReference type="Proteomes" id="UP001235939"/>
    </source>
</evidence>
<dbReference type="Proteomes" id="UP001235939">
    <property type="component" value="Chromosome 04"/>
</dbReference>
<evidence type="ECO:0000313" key="2">
    <source>
        <dbReference type="EMBL" id="UYV66821.1"/>
    </source>
</evidence>
<proteinExistence type="predicted"/>
<reference evidence="2 3" key="1">
    <citation type="submission" date="2022-01" db="EMBL/GenBank/DDBJ databases">
        <title>A chromosomal length assembly of Cordylochernes scorpioides.</title>
        <authorList>
            <person name="Zeh D."/>
            <person name="Zeh J."/>
        </authorList>
    </citation>
    <scope>NUCLEOTIDE SEQUENCE [LARGE SCALE GENOMIC DNA]</scope>
    <source>
        <strain evidence="2">IN4F17</strain>
        <tissue evidence="2">Whole Body</tissue>
    </source>
</reference>
<dbReference type="EMBL" id="CP092866">
    <property type="protein sequence ID" value="UYV66821.1"/>
    <property type="molecule type" value="Genomic_DNA"/>
</dbReference>
<feature type="region of interest" description="Disordered" evidence="1">
    <location>
        <begin position="53"/>
        <end position="89"/>
    </location>
</feature>
<keyword evidence="3" id="KW-1185">Reference proteome</keyword>
<dbReference type="PANTHER" id="PTHR46060:SF1">
    <property type="entry name" value="MARINER MOS1 TRANSPOSASE-LIKE PROTEIN"/>
    <property type="match status" value="1"/>
</dbReference>
<name>A0ABY6KD98_9ARAC</name>
<dbReference type="PANTHER" id="PTHR46060">
    <property type="entry name" value="MARINER MOS1 TRANSPOSASE-LIKE PROTEIN"/>
    <property type="match status" value="1"/>
</dbReference>